<protein>
    <submittedName>
        <fullName evidence="9">MotA/TolQ/ExbB proton channel family protein</fullName>
    </submittedName>
</protein>
<comment type="similarity">
    <text evidence="6">Belongs to the exbB/tolQ family.</text>
</comment>
<dbReference type="AlphaFoldDB" id="A0A6B2QX58"/>
<dbReference type="PANTHER" id="PTHR30625">
    <property type="entry name" value="PROTEIN TOLQ"/>
    <property type="match status" value="1"/>
</dbReference>
<keyword evidence="6" id="KW-0653">Protein transport</keyword>
<feature type="transmembrane region" description="Helical" evidence="7">
    <location>
        <begin position="106"/>
        <end position="133"/>
    </location>
</feature>
<name>A0A6B2QX58_9BURK</name>
<proteinExistence type="inferred from homology"/>
<evidence type="ECO:0000256" key="4">
    <source>
        <dbReference type="ARBA" id="ARBA00022989"/>
    </source>
</evidence>
<gene>
    <name evidence="9" type="ORF">G3I67_00555</name>
</gene>
<dbReference type="PANTHER" id="PTHR30625:SF11">
    <property type="entry name" value="MOTA_TOLQ_EXBB PROTON CHANNEL DOMAIN-CONTAINING PROTEIN"/>
    <property type="match status" value="1"/>
</dbReference>
<dbReference type="GO" id="GO:0005886">
    <property type="term" value="C:plasma membrane"/>
    <property type="evidence" value="ECO:0007669"/>
    <property type="project" value="UniProtKB-SubCell"/>
</dbReference>
<dbReference type="EMBL" id="JAAGRN010000001">
    <property type="protein sequence ID" value="NDY81709.1"/>
    <property type="molecule type" value="Genomic_DNA"/>
</dbReference>
<organism evidence="9">
    <name type="scientific">Sheuella amnicola</name>
    <dbReference type="NCBI Taxonomy" id="2707330"/>
    <lineage>
        <taxon>Bacteria</taxon>
        <taxon>Pseudomonadati</taxon>
        <taxon>Pseudomonadota</taxon>
        <taxon>Betaproteobacteria</taxon>
        <taxon>Burkholderiales</taxon>
        <taxon>Alcaligenaceae</taxon>
        <taxon>Sheuella</taxon>
    </lineage>
</organism>
<evidence type="ECO:0000256" key="3">
    <source>
        <dbReference type="ARBA" id="ARBA00022692"/>
    </source>
</evidence>
<keyword evidence="2" id="KW-1003">Cell membrane</keyword>
<feature type="domain" description="MotA/TolQ/ExbB proton channel" evidence="8">
    <location>
        <begin position="66"/>
        <end position="186"/>
    </location>
</feature>
<keyword evidence="3 7" id="KW-0812">Transmembrane</keyword>
<keyword evidence="4 7" id="KW-1133">Transmembrane helix</keyword>
<dbReference type="InterPro" id="IPR050790">
    <property type="entry name" value="ExbB/TolQ_transport"/>
</dbReference>
<comment type="subcellular location">
    <subcellularLocation>
        <location evidence="1">Cell membrane</location>
        <topology evidence="1">Multi-pass membrane protein</topology>
    </subcellularLocation>
    <subcellularLocation>
        <location evidence="6">Membrane</location>
        <topology evidence="6">Multi-pass membrane protein</topology>
    </subcellularLocation>
</comment>
<evidence type="ECO:0000256" key="6">
    <source>
        <dbReference type="RuleBase" id="RU004057"/>
    </source>
</evidence>
<evidence type="ECO:0000259" key="8">
    <source>
        <dbReference type="Pfam" id="PF01618"/>
    </source>
</evidence>
<reference evidence="9" key="1">
    <citation type="submission" date="2020-02" db="EMBL/GenBank/DDBJ databases">
        <authorList>
            <person name="Chen W.-M."/>
        </authorList>
    </citation>
    <scope>NUCLEOTIDE SEQUENCE</scope>
    <source>
        <strain evidence="9">NBD-18</strain>
    </source>
</reference>
<evidence type="ECO:0000256" key="7">
    <source>
        <dbReference type="SAM" id="Phobius"/>
    </source>
</evidence>
<keyword evidence="5 7" id="KW-0472">Membrane</keyword>
<evidence type="ECO:0000313" key="9">
    <source>
        <dbReference type="EMBL" id="NDY81709.1"/>
    </source>
</evidence>
<accession>A0A6B2QX58</accession>
<evidence type="ECO:0000256" key="1">
    <source>
        <dbReference type="ARBA" id="ARBA00004651"/>
    </source>
</evidence>
<feature type="transmembrane region" description="Helical" evidence="7">
    <location>
        <begin position="12"/>
        <end position="31"/>
    </location>
</feature>
<sequence>MQSIVHDAGWPIWLLIALSMAGLTIIIERFLSLRTSQITPAGLTQQVIQMVHSGLDSPSNLQKLEKNSPLGRILAQLLRNKHLSKSELRLTVEDTGRDVAHQLNRYLPALSTIASVAPLLGLFGTVIGMIEIFAAYRVDGSDPTQLARGISVALYNTGFGILIAVPAMMAHRFFKTRVNSLLIRMEQSARHVLNALES</sequence>
<dbReference type="Pfam" id="PF01618">
    <property type="entry name" value="MotA_ExbB"/>
    <property type="match status" value="1"/>
</dbReference>
<dbReference type="RefSeq" id="WP_163651046.1">
    <property type="nucleotide sequence ID" value="NZ_JAAGRN010000001.1"/>
</dbReference>
<feature type="transmembrane region" description="Helical" evidence="7">
    <location>
        <begin position="153"/>
        <end position="174"/>
    </location>
</feature>
<dbReference type="InterPro" id="IPR002898">
    <property type="entry name" value="MotA_ExbB_proton_chnl"/>
</dbReference>
<dbReference type="GO" id="GO:0017038">
    <property type="term" value="P:protein import"/>
    <property type="evidence" value="ECO:0007669"/>
    <property type="project" value="TreeGrafter"/>
</dbReference>
<comment type="caution">
    <text evidence="9">The sequence shown here is derived from an EMBL/GenBank/DDBJ whole genome shotgun (WGS) entry which is preliminary data.</text>
</comment>
<keyword evidence="6" id="KW-0813">Transport</keyword>
<evidence type="ECO:0000256" key="5">
    <source>
        <dbReference type="ARBA" id="ARBA00023136"/>
    </source>
</evidence>
<evidence type="ECO:0000256" key="2">
    <source>
        <dbReference type="ARBA" id="ARBA00022475"/>
    </source>
</evidence>